<dbReference type="InterPro" id="IPR036640">
    <property type="entry name" value="ABC1_TM_sf"/>
</dbReference>
<feature type="transmembrane region" description="Helical" evidence="10">
    <location>
        <begin position="546"/>
        <end position="571"/>
    </location>
</feature>
<dbReference type="PANTHER" id="PTHR24223">
    <property type="entry name" value="ATP-BINDING CASSETTE SUB-FAMILY C"/>
    <property type="match status" value="1"/>
</dbReference>
<keyword evidence="2" id="KW-0813">Transport</keyword>
<evidence type="ECO:0000256" key="3">
    <source>
        <dbReference type="ARBA" id="ARBA00022475"/>
    </source>
</evidence>
<evidence type="ECO:0000256" key="10">
    <source>
        <dbReference type="SAM" id="Phobius"/>
    </source>
</evidence>
<dbReference type="InterPro" id="IPR011527">
    <property type="entry name" value="ABC1_TM_dom"/>
</dbReference>
<feature type="domain" description="ABC transporter" evidence="11">
    <location>
        <begin position="638"/>
        <end position="865"/>
    </location>
</feature>
<feature type="transmembrane region" description="Helical" evidence="10">
    <location>
        <begin position="144"/>
        <end position="163"/>
    </location>
</feature>
<feature type="transmembrane region" description="Helical" evidence="10">
    <location>
        <begin position="990"/>
        <end position="1008"/>
    </location>
</feature>
<keyword evidence="3" id="KW-1003">Cell membrane</keyword>
<comment type="caution">
    <text evidence="13">The sequence shown here is derived from an EMBL/GenBank/DDBJ whole genome shotgun (WGS) entry which is preliminary data.</text>
</comment>
<evidence type="ECO:0000313" key="14">
    <source>
        <dbReference type="Proteomes" id="UP001338125"/>
    </source>
</evidence>
<reference evidence="13 14" key="1">
    <citation type="submission" date="2024-01" db="EMBL/GenBank/DDBJ databases">
        <title>Complete genome of Cladobotryum mycophilum ATHUM6906.</title>
        <authorList>
            <person name="Christinaki A.C."/>
            <person name="Myridakis A.I."/>
            <person name="Kouvelis V.N."/>
        </authorList>
    </citation>
    <scope>NUCLEOTIDE SEQUENCE [LARGE SCALE GENOMIC DNA]</scope>
    <source>
        <strain evidence="13 14">ATHUM6906</strain>
    </source>
</reference>
<dbReference type="PROSITE" id="PS00211">
    <property type="entry name" value="ABC_TRANSPORTER_1"/>
    <property type="match status" value="2"/>
</dbReference>
<dbReference type="InterPro" id="IPR044726">
    <property type="entry name" value="ABCC_6TM_D2"/>
</dbReference>
<keyword evidence="8 10" id="KW-0472">Membrane</keyword>
<feature type="transmembrane region" description="Helical" evidence="10">
    <location>
        <begin position="169"/>
        <end position="188"/>
    </location>
</feature>
<feature type="transmembrane region" description="Helical" evidence="10">
    <location>
        <begin position="1029"/>
        <end position="1051"/>
    </location>
</feature>
<feature type="transmembrane region" description="Helical" evidence="10">
    <location>
        <begin position="957"/>
        <end position="978"/>
    </location>
</feature>
<evidence type="ECO:0000256" key="8">
    <source>
        <dbReference type="ARBA" id="ARBA00023136"/>
    </source>
</evidence>
<feature type="transmembrane region" description="Helical" evidence="10">
    <location>
        <begin position="80"/>
        <end position="101"/>
    </location>
</feature>
<evidence type="ECO:0000256" key="1">
    <source>
        <dbReference type="ARBA" id="ARBA00004651"/>
    </source>
</evidence>
<gene>
    <name evidence="13" type="ORF">PT974_01899</name>
</gene>
<feature type="region of interest" description="Disordered" evidence="9">
    <location>
        <begin position="847"/>
        <end position="866"/>
    </location>
</feature>
<feature type="domain" description="ABC transporter" evidence="11">
    <location>
        <begin position="1238"/>
        <end position="1465"/>
    </location>
</feature>
<feature type="compositionally biased region" description="Polar residues" evidence="9">
    <location>
        <begin position="876"/>
        <end position="897"/>
    </location>
</feature>
<evidence type="ECO:0000256" key="2">
    <source>
        <dbReference type="ARBA" id="ARBA00022448"/>
    </source>
</evidence>
<keyword evidence="4 10" id="KW-0812">Transmembrane</keyword>
<dbReference type="EMBL" id="JAVFKD010000002">
    <property type="protein sequence ID" value="KAK5996562.1"/>
    <property type="molecule type" value="Genomic_DNA"/>
</dbReference>
<dbReference type="Pfam" id="PF00664">
    <property type="entry name" value="ABC_membrane"/>
    <property type="match status" value="1"/>
</dbReference>
<feature type="compositionally biased region" description="Polar residues" evidence="9">
    <location>
        <begin position="854"/>
        <end position="865"/>
    </location>
</feature>
<dbReference type="PROSITE" id="PS50893">
    <property type="entry name" value="ABC_TRANSPORTER_2"/>
    <property type="match status" value="2"/>
</dbReference>
<sequence length="1465" mass="160105">MSNIPFMQFATAAMEFDALAVNASADKSFGPQLPHKFDFTLLFEQTILSILPSTLLIVASPIYVYHLLRKPVCVRSGLLLWAKLAVAVALLGVDLANIALWSSSPDFRSQTSLAAASLSCINALCIIAMLCAEHRHSVKPSTLLSLYLSITILFDIAQARSYFSRNGLRAIGALSVVVAILKLVLVLLEEVPKKSLVRKHDLCSSLGREATSGFWSRSLFLWLNSTLLIGFRNIISVDTLEDMGPDFHSERLFAKFEPFWAKANRDSAHCLMKACLSTLIRPFLAIALPRLCYTGFKYAQPFLIQRIITAIGEPDLSRDTIGGLLGATALVYLGMAITHAYYSHLTYRMITMFRGVLVSAILKKTLGIEYSTAKESAAVTLMSTDIDGIEGGLAIMNDVWASIIELGLGIYILTMVVGGASFLVVMPVLVTTIASVEIARRMIPSRIAWNEKIQERVATTANILGQVKGIKMTGLAPVVSEHIQNLRVVEVKYSKQMRVLNVALHAMGNAPRTPCTTFSTGITPVVVIAGGLFWTKFSGHLTAAEAFGTLSIIALVSGPLVMLLVSLPLVMSITGCFGRIQKFLLLDENVDKRSIEQSSDLSDAGFSINGSADDQNWELRELAKPVTKGQSASDHNALELINASISVAEDADALLQNVNMKFAKSSLTMIVGPVGCGKSTLLKAMLGESKLKQGTIQIKHEVVAFCDQTSWLRNITIRDNIVSQGLYDAEWYDGVIRACLLHEDMQQLPEGDQTLAGSGGVNLSGGQKQRVALARAIYSRKPILVLDDVFSALDRRTSRAVFSRLLGLNGLLRKSGTTVIMVTHSLEHLSLADKVFVMDSSGVIHERDAREASSNEPLIQSTQNPDDIEILDKQQDSPSTSESASVSQAVKPSSVSEGNLEERQRGDVTLYSFYLKSIGVSLFCLWLCTVAVAAVADHMPQIYIRIWLERDPTNNRYFIGYAILGVTTFACASGMLAFYLLKIVPKSAEYLHQMLLDSVMSATLYFLASTDSGSLLNRFSQDMTLVSQVLPMHFVEVAYLGASILTDIGIIASGAKYAAAVIPFFAVVLYFLQKYYLRTSRQMRHLDLEAKSPLYTQFTEMSSGLQHIRAFGWQSSFTTQSLQLLDYSQKPYYYMFCIQRWLMLVLDMCVLLMAVVLVAFALNFRSTTSQSAIGLALVNIVTFSETLTALINGWIELETSLGAVARLRSFVEKTPVEEGPSDGQKLPLAQNWPHQGKIEFRSVSAKYNVTDEAAQLVLNDLTVTIQPGQKVGIIGRTGSGKSSFLLTVLHMLDYSGVVSIDDIDISQIPRQQLRSCITTLPQDPIELPGSIRNNLVPFGGATISEEAMTGALDHVGLLTHISTRGGLDAELASMGLSQGQKQLLCLARAVLHNASSGSRVVLIDEATSNMDNETDAKMQAVMSKAFAGCTVLVVAHRLETIQDADVVLELDAGRLVKMTDRNERL</sequence>
<feature type="transmembrane region" description="Helical" evidence="10">
    <location>
        <begin position="1057"/>
        <end position="1077"/>
    </location>
</feature>
<feature type="transmembrane region" description="Helical" evidence="10">
    <location>
        <begin position="113"/>
        <end position="132"/>
    </location>
</feature>
<dbReference type="SUPFAM" id="SSF90123">
    <property type="entry name" value="ABC transporter transmembrane region"/>
    <property type="match status" value="2"/>
</dbReference>
<evidence type="ECO:0000256" key="7">
    <source>
        <dbReference type="ARBA" id="ARBA00022989"/>
    </source>
</evidence>
<dbReference type="InterPro" id="IPR050173">
    <property type="entry name" value="ABC_transporter_C-like"/>
</dbReference>
<dbReference type="SUPFAM" id="SSF52540">
    <property type="entry name" value="P-loop containing nucleoside triphosphate hydrolases"/>
    <property type="match status" value="2"/>
</dbReference>
<dbReference type="CDD" id="cd03250">
    <property type="entry name" value="ABCC_MRP_domain1"/>
    <property type="match status" value="1"/>
</dbReference>
<dbReference type="PANTHER" id="PTHR24223:SF399">
    <property type="entry name" value="ABC TRANSPORTER ATNG"/>
    <property type="match status" value="1"/>
</dbReference>
<name>A0ABR0SWR8_9HYPO</name>
<proteinExistence type="predicted"/>
<dbReference type="Proteomes" id="UP001338125">
    <property type="component" value="Unassembled WGS sequence"/>
</dbReference>
<dbReference type="SMART" id="SM00382">
    <property type="entry name" value="AAA"/>
    <property type="match status" value="2"/>
</dbReference>
<feature type="transmembrane region" description="Helical" evidence="10">
    <location>
        <begin position="47"/>
        <end position="68"/>
    </location>
</feature>
<evidence type="ECO:0000256" key="6">
    <source>
        <dbReference type="ARBA" id="ARBA00022840"/>
    </source>
</evidence>
<evidence type="ECO:0000313" key="13">
    <source>
        <dbReference type="EMBL" id="KAK5996562.1"/>
    </source>
</evidence>
<dbReference type="Pfam" id="PF00005">
    <property type="entry name" value="ABC_tran"/>
    <property type="match status" value="2"/>
</dbReference>
<feature type="domain" description="ABC transmembrane type-1" evidence="12">
    <location>
        <begin position="291"/>
        <end position="572"/>
    </location>
</feature>
<feature type="region of interest" description="Disordered" evidence="9">
    <location>
        <begin position="874"/>
        <end position="900"/>
    </location>
</feature>
<evidence type="ECO:0000259" key="12">
    <source>
        <dbReference type="PROSITE" id="PS50929"/>
    </source>
</evidence>
<feature type="transmembrane region" description="Helical" evidence="10">
    <location>
        <begin position="408"/>
        <end position="436"/>
    </location>
</feature>
<dbReference type="InterPro" id="IPR056227">
    <property type="entry name" value="TMD0_ABC"/>
</dbReference>
<evidence type="ECO:0000256" key="5">
    <source>
        <dbReference type="ARBA" id="ARBA00022741"/>
    </source>
</evidence>
<organism evidence="13 14">
    <name type="scientific">Cladobotryum mycophilum</name>
    <dbReference type="NCBI Taxonomy" id="491253"/>
    <lineage>
        <taxon>Eukaryota</taxon>
        <taxon>Fungi</taxon>
        <taxon>Dikarya</taxon>
        <taxon>Ascomycota</taxon>
        <taxon>Pezizomycotina</taxon>
        <taxon>Sordariomycetes</taxon>
        <taxon>Hypocreomycetidae</taxon>
        <taxon>Hypocreales</taxon>
        <taxon>Hypocreaceae</taxon>
        <taxon>Cladobotryum</taxon>
    </lineage>
</organism>
<feature type="transmembrane region" description="Helical" evidence="10">
    <location>
        <begin position="913"/>
        <end position="936"/>
    </location>
</feature>
<feature type="transmembrane region" description="Helical" evidence="10">
    <location>
        <begin position="321"/>
        <end position="342"/>
    </location>
</feature>
<dbReference type="InterPro" id="IPR003593">
    <property type="entry name" value="AAA+_ATPase"/>
</dbReference>
<keyword evidence="14" id="KW-1185">Reference proteome</keyword>
<keyword evidence="6" id="KW-0067">ATP-binding</keyword>
<evidence type="ECO:0000256" key="9">
    <source>
        <dbReference type="SAM" id="MobiDB-lite"/>
    </source>
</evidence>
<dbReference type="Gene3D" id="3.40.50.300">
    <property type="entry name" value="P-loop containing nucleotide triphosphate hydrolases"/>
    <property type="match status" value="2"/>
</dbReference>
<dbReference type="Pfam" id="PF24357">
    <property type="entry name" value="TMD0_ABC"/>
    <property type="match status" value="1"/>
</dbReference>
<evidence type="ECO:0000256" key="4">
    <source>
        <dbReference type="ARBA" id="ARBA00022692"/>
    </source>
</evidence>
<dbReference type="PROSITE" id="PS50929">
    <property type="entry name" value="ABC_TM1F"/>
    <property type="match status" value="2"/>
</dbReference>
<feature type="domain" description="ABC transmembrane type-1" evidence="12">
    <location>
        <begin position="957"/>
        <end position="1199"/>
    </location>
</feature>
<feature type="transmembrane region" description="Helical" evidence="10">
    <location>
        <begin position="1141"/>
        <end position="1162"/>
    </location>
</feature>
<accession>A0ABR0SWR8</accession>
<evidence type="ECO:0000259" key="11">
    <source>
        <dbReference type="PROSITE" id="PS50893"/>
    </source>
</evidence>
<dbReference type="Gene3D" id="1.20.1560.10">
    <property type="entry name" value="ABC transporter type 1, transmembrane domain"/>
    <property type="match status" value="2"/>
</dbReference>
<dbReference type="CDD" id="cd18580">
    <property type="entry name" value="ABC_6TM_ABCC_D2"/>
    <property type="match status" value="1"/>
</dbReference>
<dbReference type="InterPro" id="IPR003439">
    <property type="entry name" value="ABC_transporter-like_ATP-bd"/>
</dbReference>
<protein>
    <submittedName>
        <fullName evidence="13">ABC multidrug transporter B</fullName>
    </submittedName>
</protein>
<keyword evidence="7 10" id="KW-1133">Transmembrane helix</keyword>
<dbReference type="InterPro" id="IPR017871">
    <property type="entry name" value="ABC_transporter-like_CS"/>
</dbReference>
<comment type="subcellular location">
    <subcellularLocation>
        <location evidence="1">Cell membrane</location>
        <topology evidence="1">Multi-pass membrane protein</topology>
    </subcellularLocation>
</comment>
<keyword evidence="5" id="KW-0547">Nucleotide-binding</keyword>
<dbReference type="InterPro" id="IPR027417">
    <property type="entry name" value="P-loop_NTPase"/>
</dbReference>
<dbReference type="CDD" id="cd03244">
    <property type="entry name" value="ABCC_MRP_domain2"/>
    <property type="match status" value="1"/>
</dbReference>